<evidence type="ECO:0000313" key="1">
    <source>
        <dbReference type="EMBL" id="MCW3477656.1"/>
    </source>
</evidence>
<protein>
    <submittedName>
        <fullName evidence="1">Uncharacterized protein</fullName>
    </submittedName>
</protein>
<dbReference type="EMBL" id="JAPDNT010000044">
    <property type="protein sequence ID" value="MCW3477656.1"/>
    <property type="molecule type" value="Genomic_DNA"/>
</dbReference>
<reference evidence="1" key="1">
    <citation type="submission" date="2022-09" db="EMBL/GenBank/DDBJ databases">
        <title>Rhodovastum sp. nov. RN2-1 isolated from soil in Seongnam, South Korea.</title>
        <authorList>
            <person name="Le N.T."/>
        </authorList>
    </citation>
    <scope>NUCLEOTIDE SEQUENCE</scope>
    <source>
        <strain evidence="1">RN2-1</strain>
    </source>
</reference>
<name>A0AA41YS14_9PROT</name>
<gene>
    <name evidence="1" type="ORF">OL599_24145</name>
</gene>
<keyword evidence="2" id="KW-1185">Reference proteome</keyword>
<dbReference type="Proteomes" id="UP001165679">
    <property type="component" value="Unassembled WGS sequence"/>
</dbReference>
<dbReference type="RefSeq" id="WP_264716616.1">
    <property type="nucleotide sequence ID" value="NZ_JAPDNT010000044.1"/>
</dbReference>
<organism evidence="1 2">
    <name type="scientific">Limobrevibacterium gyesilva</name>
    <dbReference type="NCBI Taxonomy" id="2991712"/>
    <lineage>
        <taxon>Bacteria</taxon>
        <taxon>Pseudomonadati</taxon>
        <taxon>Pseudomonadota</taxon>
        <taxon>Alphaproteobacteria</taxon>
        <taxon>Acetobacterales</taxon>
        <taxon>Acetobacteraceae</taxon>
        <taxon>Limobrevibacterium</taxon>
    </lineage>
</organism>
<proteinExistence type="predicted"/>
<evidence type="ECO:0000313" key="2">
    <source>
        <dbReference type="Proteomes" id="UP001165679"/>
    </source>
</evidence>
<accession>A0AA41YS14</accession>
<dbReference type="AlphaFoldDB" id="A0AA41YS14"/>
<reference evidence="1" key="2">
    <citation type="submission" date="2022-10" db="EMBL/GenBank/DDBJ databases">
        <authorList>
            <person name="Trinh H.N."/>
        </authorList>
    </citation>
    <scope>NUCLEOTIDE SEQUENCE</scope>
    <source>
        <strain evidence="1">RN2-1</strain>
    </source>
</reference>
<comment type="caution">
    <text evidence="1">The sequence shown here is derived from an EMBL/GenBank/DDBJ whole genome shotgun (WGS) entry which is preliminary data.</text>
</comment>
<sequence length="46" mass="4827">MNFHLVVVRPFGAYAKGDIVTDAAAVAAILGSENARDVVRVAVREG</sequence>